<evidence type="ECO:0000313" key="2">
    <source>
        <dbReference type="EMBL" id="MBL0423873.1"/>
    </source>
</evidence>
<protein>
    <submittedName>
        <fullName evidence="2">DUF4148 domain-containing protein</fullName>
    </submittedName>
</protein>
<sequence>MNAKLLFAATALAAIAAAASGIAQADEADGSQFALRIDGSRTRAEVAAEAARVPLTRSQEPAGSRVLAPLRSDLQTQSVRAQAIDALRLGKIPSGERSL</sequence>
<name>A0ABS1JI31_9BURK</name>
<gene>
    <name evidence="2" type="ORF">JI746_02040</name>
</gene>
<comment type="caution">
    <text evidence="2">The sequence shown here is derived from an EMBL/GenBank/DDBJ whole genome shotgun (WGS) entry which is preliminary data.</text>
</comment>
<reference evidence="2 3" key="1">
    <citation type="journal article" date="2017" name="Int. J. Syst. Evol. Microbiol.">
        <title>Ramlibacter alkalitolerans sp. nov., alkali-tolerant bacterium isolated from soil of ginseng.</title>
        <authorList>
            <person name="Lee D.H."/>
            <person name="Cha C.J."/>
        </authorList>
    </citation>
    <scope>NUCLEOTIDE SEQUENCE [LARGE SCALE GENOMIC DNA]</scope>
    <source>
        <strain evidence="2 3">KACC 19305</strain>
    </source>
</reference>
<evidence type="ECO:0000256" key="1">
    <source>
        <dbReference type="SAM" id="SignalP"/>
    </source>
</evidence>
<evidence type="ECO:0000313" key="3">
    <source>
        <dbReference type="Proteomes" id="UP000622707"/>
    </source>
</evidence>
<dbReference type="Proteomes" id="UP000622707">
    <property type="component" value="Unassembled WGS sequence"/>
</dbReference>
<proteinExistence type="predicted"/>
<keyword evidence="1" id="KW-0732">Signal</keyword>
<organism evidence="2 3">
    <name type="scientific">Ramlibacter alkalitolerans</name>
    <dbReference type="NCBI Taxonomy" id="2039631"/>
    <lineage>
        <taxon>Bacteria</taxon>
        <taxon>Pseudomonadati</taxon>
        <taxon>Pseudomonadota</taxon>
        <taxon>Betaproteobacteria</taxon>
        <taxon>Burkholderiales</taxon>
        <taxon>Comamonadaceae</taxon>
        <taxon>Ramlibacter</taxon>
    </lineage>
</organism>
<feature type="signal peptide" evidence="1">
    <location>
        <begin position="1"/>
        <end position="25"/>
    </location>
</feature>
<accession>A0ABS1JI31</accession>
<dbReference type="RefSeq" id="WP_201687104.1">
    <property type="nucleotide sequence ID" value="NZ_JAEQND010000001.1"/>
</dbReference>
<feature type="chain" id="PRO_5046070325" evidence="1">
    <location>
        <begin position="26"/>
        <end position="99"/>
    </location>
</feature>
<keyword evidence="3" id="KW-1185">Reference proteome</keyword>
<dbReference type="EMBL" id="JAEQND010000001">
    <property type="protein sequence ID" value="MBL0423873.1"/>
    <property type="molecule type" value="Genomic_DNA"/>
</dbReference>